<reference evidence="3" key="1">
    <citation type="journal article" date="2019" name="Int. J. Syst. Evol. Microbiol.">
        <title>The Global Catalogue of Microorganisms (GCM) 10K type strain sequencing project: providing services to taxonomists for standard genome sequencing and annotation.</title>
        <authorList>
            <consortium name="The Broad Institute Genomics Platform"/>
            <consortium name="The Broad Institute Genome Sequencing Center for Infectious Disease"/>
            <person name="Wu L."/>
            <person name="Ma J."/>
        </authorList>
    </citation>
    <scope>NUCLEOTIDE SEQUENCE [LARGE SCALE GENOMIC DNA]</scope>
    <source>
        <strain evidence="3">CCM 8875</strain>
    </source>
</reference>
<feature type="signal peptide" evidence="1">
    <location>
        <begin position="1"/>
        <end position="21"/>
    </location>
</feature>
<evidence type="ECO:0000313" key="3">
    <source>
        <dbReference type="Proteomes" id="UP001597302"/>
    </source>
</evidence>
<dbReference type="InterPro" id="IPR010412">
    <property type="entry name" value="DUF1007"/>
</dbReference>
<accession>A0ABW4DU17</accession>
<dbReference type="EMBL" id="JBHTOQ010000018">
    <property type="protein sequence ID" value="MFD1481187.1"/>
    <property type="molecule type" value="Genomic_DNA"/>
</dbReference>
<dbReference type="RefSeq" id="WP_165571214.1">
    <property type="nucleotide sequence ID" value="NZ_CBCSAJ010000002.1"/>
</dbReference>
<gene>
    <name evidence="2" type="ORF">ACFQ5P_07765</name>
</gene>
<feature type="chain" id="PRO_5045418947" evidence="1">
    <location>
        <begin position="22"/>
        <end position="216"/>
    </location>
</feature>
<protein>
    <submittedName>
        <fullName evidence="2">DUF1007 family protein</fullName>
    </submittedName>
</protein>
<comment type="caution">
    <text evidence="2">The sequence shown here is derived from an EMBL/GenBank/DDBJ whole genome shotgun (WGS) entry which is preliminary data.</text>
</comment>
<dbReference type="Pfam" id="PF06226">
    <property type="entry name" value="DUF1007"/>
    <property type="match status" value="1"/>
</dbReference>
<keyword evidence="1" id="KW-0732">Signal</keyword>
<evidence type="ECO:0000313" key="2">
    <source>
        <dbReference type="EMBL" id="MFD1481187.1"/>
    </source>
</evidence>
<sequence>MLHAFRLAAVICAVLPCAALAHPHVFVDVSLTLRYDAQGRLAGIDEVWAYDELYSLLMLTEAGVEGTVDPGQMAALRGLDANWDPLNGGRLTVEPPDGPAVLAQPRHLSTQWQGNRMVTRRRHALSPPVAGDGPVFVRVYDPTYYVDFAMPSQVVIQGRAGCQASLQSGQTRGQDDAYAATLRAALAQELDRAGPDDVQVDIGAVGADSIAVSCGR</sequence>
<proteinExistence type="predicted"/>
<keyword evidence="3" id="KW-1185">Reference proteome</keyword>
<dbReference type="Proteomes" id="UP001597302">
    <property type="component" value="Unassembled WGS sequence"/>
</dbReference>
<evidence type="ECO:0000256" key="1">
    <source>
        <dbReference type="SAM" id="SignalP"/>
    </source>
</evidence>
<name>A0ABW4DU17_9RHOB</name>
<organism evidence="2 3">
    <name type="scientific">Paracoccus nototheniae</name>
    <dbReference type="NCBI Taxonomy" id="2489002"/>
    <lineage>
        <taxon>Bacteria</taxon>
        <taxon>Pseudomonadati</taxon>
        <taxon>Pseudomonadota</taxon>
        <taxon>Alphaproteobacteria</taxon>
        <taxon>Rhodobacterales</taxon>
        <taxon>Paracoccaceae</taxon>
        <taxon>Paracoccus</taxon>
    </lineage>
</organism>